<evidence type="ECO:0000256" key="4">
    <source>
        <dbReference type="ARBA" id="ARBA00022795"/>
    </source>
</evidence>
<evidence type="ECO:0000256" key="1">
    <source>
        <dbReference type="ARBA" id="ARBA00005322"/>
    </source>
</evidence>
<gene>
    <name evidence="8" type="primary">flgM</name>
    <name evidence="8" type="ORF">PATL70BA_2627</name>
</gene>
<proteinExistence type="inferred from homology"/>
<keyword evidence="6" id="KW-0804">Transcription</keyword>
<dbReference type="AlphaFoldDB" id="A0A3P7S9C7"/>
<organism evidence="8 9">
    <name type="scientific">Petrocella atlantisensis</name>
    <dbReference type="NCBI Taxonomy" id="2173034"/>
    <lineage>
        <taxon>Bacteria</taxon>
        <taxon>Bacillati</taxon>
        <taxon>Bacillota</taxon>
        <taxon>Clostridia</taxon>
        <taxon>Lachnospirales</taxon>
        <taxon>Vallitaleaceae</taxon>
        <taxon>Petrocella</taxon>
    </lineage>
</organism>
<dbReference type="GO" id="GO:0044781">
    <property type="term" value="P:bacterial-type flagellum organization"/>
    <property type="evidence" value="ECO:0007669"/>
    <property type="project" value="UniProtKB-KW"/>
</dbReference>
<evidence type="ECO:0000259" key="7">
    <source>
        <dbReference type="Pfam" id="PF04316"/>
    </source>
</evidence>
<dbReference type="Pfam" id="PF04316">
    <property type="entry name" value="FlgM"/>
    <property type="match status" value="1"/>
</dbReference>
<dbReference type="Proteomes" id="UP000279029">
    <property type="component" value="Chromosome"/>
</dbReference>
<accession>A0A3P7S9C7</accession>
<dbReference type="RefSeq" id="WP_125137649.1">
    <property type="nucleotide sequence ID" value="NZ_LR130778.1"/>
</dbReference>
<sequence length="88" mass="9398">MRINGIQGVNQAYKPNKAQKAYGSSSVAAGKDTLALSDFAKELSVAKGAVSKTPDIRQAKVNEIKQQMEAGTYNITASQVADKIIEQL</sequence>
<dbReference type="OrthoDB" id="1767600at2"/>
<dbReference type="EMBL" id="LR130778">
    <property type="protein sequence ID" value="VDN48529.1"/>
    <property type="molecule type" value="Genomic_DNA"/>
</dbReference>
<evidence type="ECO:0000313" key="8">
    <source>
        <dbReference type="EMBL" id="VDN48529.1"/>
    </source>
</evidence>
<keyword evidence="8" id="KW-0969">Cilium</keyword>
<keyword evidence="8" id="KW-0966">Cell projection</keyword>
<dbReference type="NCBIfam" id="TIGR03824">
    <property type="entry name" value="FlgM_jcvi"/>
    <property type="match status" value="1"/>
</dbReference>
<keyword evidence="3" id="KW-0678">Repressor</keyword>
<keyword evidence="4" id="KW-1005">Bacterial flagellum biogenesis</keyword>
<protein>
    <recommendedName>
        <fullName evidence="2">Negative regulator of flagellin synthesis</fullName>
    </recommendedName>
</protein>
<evidence type="ECO:0000256" key="2">
    <source>
        <dbReference type="ARBA" id="ARBA00017823"/>
    </source>
</evidence>
<evidence type="ECO:0000256" key="5">
    <source>
        <dbReference type="ARBA" id="ARBA00023015"/>
    </source>
</evidence>
<reference evidence="8 9" key="1">
    <citation type="submission" date="2018-09" db="EMBL/GenBank/DDBJ databases">
        <authorList>
            <person name="Postec A."/>
        </authorList>
    </citation>
    <scope>NUCLEOTIDE SEQUENCE [LARGE SCALE GENOMIC DNA]</scope>
    <source>
        <strain evidence="8">70B-A</strain>
    </source>
</reference>
<dbReference type="SUPFAM" id="SSF101498">
    <property type="entry name" value="Anti-sigma factor FlgM"/>
    <property type="match status" value="1"/>
</dbReference>
<dbReference type="KEGG" id="cbar:PATL70BA_2627"/>
<keyword evidence="5" id="KW-0805">Transcription regulation</keyword>
<evidence type="ECO:0000256" key="3">
    <source>
        <dbReference type="ARBA" id="ARBA00022491"/>
    </source>
</evidence>
<feature type="domain" description="Anti-sigma-28 factor FlgM C-terminal" evidence="7">
    <location>
        <begin position="32"/>
        <end position="86"/>
    </location>
</feature>
<dbReference type="InterPro" id="IPR035890">
    <property type="entry name" value="Anti-sigma-28_factor_FlgM_sf"/>
</dbReference>
<keyword evidence="9" id="KW-1185">Reference proteome</keyword>
<dbReference type="GO" id="GO:0045892">
    <property type="term" value="P:negative regulation of DNA-templated transcription"/>
    <property type="evidence" value="ECO:0007669"/>
    <property type="project" value="InterPro"/>
</dbReference>
<comment type="similarity">
    <text evidence="1">Belongs to the FlgM family.</text>
</comment>
<keyword evidence="8" id="KW-0282">Flagellum</keyword>
<dbReference type="InterPro" id="IPR007412">
    <property type="entry name" value="FlgM"/>
</dbReference>
<evidence type="ECO:0000313" key="9">
    <source>
        <dbReference type="Proteomes" id="UP000279029"/>
    </source>
</evidence>
<dbReference type="InterPro" id="IPR031316">
    <property type="entry name" value="FlgM_C"/>
</dbReference>
<evidence type="ECO:0000256" key="6">
    <source>
        <dbReference type="ARBA" id="ARBA00023163"/>
    </source>
</evidence>
<name>A0A3P7S9C7_9FIRM</name>